<organism evidence="5 6">
    <name type="scientific">Brassica carinata</name>
    <name type="common">Ethiopian mustard</name>
    <name type="synonym">Abyssinian cabbage</name>
    <dbReference type="NCBI Taxonomy" id="52824"/>
    <lineage>
        <taxon>Eukaryota</taxon>
        <taxon>Viridiplantae</taxon>
        <taxon>Streptophyta</taxon>
        <taxon>Embryophyta</taxon>
        <taxon>Tracheophyta</taxon>
        <taxon>Spermatophyta</taxon>
        <taxon>Magnoliopsida</taxon>
        <taxon>eudicotyledons</taxon>
        <taxon>Gunneridae</taxon>
        <taxon>Pentapetalae</taxon>
        <taxon>rosids</taxon>
        <taxon>malvids</taxon>
        <taxon>Brassicales</taxon>
        <taxon>Brassicaceae</taxon>
        <taxon>Brassiceae</taxon>
        <taxon>Brassica</taxon>
    </lineage>
</organism>
<dbReference type="GO" id="GO:0008180">
    <property type="term" value="C:COP9 signalosome"/>
    <property type="evidence" value="ECO:0007669"/>
    <property type="project" value="UniProtKB-KW"/>
</dbReference>
<keyword evidence="6" id="KW-1185">Reference proteome</keyword>
<evidence type="ECO:0000256" key="2">
    <source>
        <dbReference type="ARBA" id="ARBA00022790"/>
    </source>
</evidence>
<dbReference type="EMBL" id="JAAMPC010000003">
    <property type="protein sequence ID" value="KAG2320418.1"/>
    <property type="molecule type" value="Genomic_DNA"/>
</dbReference>
<comment type="similarity">
    <text evidence="1">Belongs to the CSN7/EIF3M family. CSN7 subfamily.</text>
</comment>
<dbReference type="AlphaFoldDB" id="A0A8X7VYF6"/>
<evidence type="ECO:0000313" key="5">
    <source>
        <dbReference type="EMBL" id="KAG2320418.1"/>
    </source>
</evidence>
<name>A0A8X7VYF6_BRACI</name>
<evidence type="ECO:0000259" key="4">
    <source>
        <dbReference type="SMART" id="SM00088"/>
    </source>
</evidence>
<feature type="domain" description="PCI" evidence="4">
    <location>
        <begin position="74"/>
        <end position="178"/>
    </location>
</feature>
<reference evidence="5 6" key="1">
    <citation type="submission" date="2020-02" db="EMBL/GenBank/DDBJ databases">
        <authorList>
            <person name="Ma Q."/>
            <person name="Huang Y."/>
            <person name="Song X."/>
            <person name="Pei D."/>
        </authorList>
    </citation>
    <scope>NUCLEOTIDE SEQUENCE [LARGE SCALE GENOMIC DNA]</scope>
    <source>
        <strain evidence="5">Sxm20200214</strain>
        <tissue evidence="5">Leaf</tissue>
    </source>
</reference>
<comment type="caution">
    <text evidence="5">The sequence shown here is derived from an EMBL/GenBank/DDBJ whole genome shotgun (WGS) entry which is preliminary data.</text>
</comment>
<sequence>MDIEQKQAEIIGQLVDRASRSTSHPCLFAFSEILALLNVAQLEGITHSVCPDVLCLFAHGTWGDYKCSPSRIPPLSPDQVLKPKQLTLLTLAESNKVLPYDTLMVELVVTNVRQLEDFLINECMYAHDTDFVDKLNIFHGIVRRKLDQLKRCFEVPFAAGRDLRPGQLGDMLLALSNWLNTSENLLGSIQDMLKWADNMSEMDKKHRKEAEEGVEEVKRSLSMKGDVDSRGHKEMFGELSGVMDYEEDGIRPKRRRHPKPR</sequence>
<evidence type="ECO:0000256" key="3">
    <source>
        <dbReference type="SAM" id="MobiDB-lite"/>
    </source>
</evidence>
<evidence type="ECO:0000256" key="1">
    <source>
        <dbReference type="ARBA" id="ARBA00008482"/>
    </source>
</evidence>
<dbReference type="SMART" id="SM00088">
    <property type="entry name" value="PINT"/>
    <property type="match status" value="1"/>
</dbReference>
<dbReference type="InterPro" id="IPR000717">
    <property type="entry name" value="PCI_dom"/>
</dbReference>
<evidence type="ECO:0000313" key="6">
    <source>
        <dbReference type="Proteomes" id="UP000886595"/>
    </source>
</evidence>
<keyword evidence="2" id="KW-0736">Signalosome</keyword>
<dbReference type="InterPro" id="IPR045237">
    <property type="entry name" value="COPS7/eIF3m"/>
</dbReference>
<dbReference type="PANTHER" id="PTHR15350:SF5">
    <property type="entry name" value="COP9 SIGNALOSOME COMPLEX SUBUNIT 7"/>
    <property type="match status" value="1"/>
</dbReference>
<accession>A0A8X7VYF6</accession>
<protein>
    <recommendedName>
        <fullName evidence="4">PCI domain-containing protein</fullName>
    </recommendedName>
</protein>
<dbReference type="PANTHER" id="PTHR15350">
    <property type="entry name" value="COP9 SIGNALOSOME COMPLEX SUBUNIT 7/DENDRITIC CELL PROTEIN GA17"/>
    <property type="match status" value="1"/>
</dbReference>
<proteinExistence type="inferred from homology"/>
<gene>
    <name evidence="5" type="ORF">Bca52824_013631</name>
</gene>
<dbReference type="Proteomes" id="UP000886595">
    <property type="component" value="Unassembled WGS sequence"/>
</dbReference>
<dbReference type="OrthoDB" id="10265275at2759"/>
<feature type="region of interest" description="Disordered" evidence="3">
    <location>
        <begin position="207"/>
        <end position="233"/>
    </location>
</feature>